<evidence type="ECO:0000313" key="1">
    <source>
        <dbReference type="EMBL" id="KAL0155681.1"/>
    </source>
</evidence>
<reference evidence="1 2" key="1">
    <citation type="submission" date="2024-05" db="EMBL/GenBank/DDBJ databases">
        <title>Genome sequencing and assembly of Indian major carp, Cirrhinus mrigala (Hamilton, 1822).</title>
        <authorList>
            <person name="Mohindra V."/>
            <person name="Chowdhury L.M."/>
            <person name="Lal K."/>
            <person name="Jena J.K."/>
        </authorList>
    </citation>
    <scope>NUCLEOTIDE SEQUENCE [LARGE SCALE GENOMIC DNA]</scope>
    <source>
        <strain evidence="1">CM1030</strain>
        <tissue evidence="1">Blood</tissue>
    </source>
</reference>
<proteinExistence type="predicted"/>
<protein>
    <submittedName>
        <fullName evidence="1">Uncharacterized protein</fullName>
    </submittedName>
</protein>
<accession>A0ABD0N384</accession>
<keyword evidence="2" id="KW-1185">Reference proteome</keyword>
<feature type="non-terminal residue" evidence="1">
    <location>
        <position position="56"/>
    </location>
</feature>
<organism evidence="1 2">
    <name type="scientific">Cirrhinus mrigala</name>
    <name type="common">Mrigala</name>
    <dbReference type="NCBI Taxonomy" id="683832"/>
    <lineage>
        <taxon>Eukaryota</taxon>
        <taxon>Metazoa</taxon>
        <taxon>Chordata</taxon>
        <taxon>Craniata</taxon>
        <taxon>Vertebrata</taxon>
        <taxon>Euteleostomi</taxon>
        <taxon>Actinopterygii</taxon>
        <taxon>Neopterygii</taxon>
        <taxon>Teleostei</taxon>
        <taxon>Ostariophysi</taxon>
        <taxon>Cypriniformes</taxon>
        <taxon>Cyprinidae</taxon>
        <taxon>Labeoninae</taxon>
        <taxon>Labeonini</taxon>
        <taxon>Cirrhinus</taxon>
    </lineage>
</organism>
<evidence type="ECO:0000313" key="2">
    <source>
        <dbReference type="Proteomes" id="UP001529510"/>
    </source>
</evidence>
<name>A0ABD0N384_CIRMR</name>
<comment type="caution">
    <text evidence="1">The sequence shown here is derived from an EMBL/GenBank/DDBJ whole genome shotgun (WGS) entry which is preliminary data.</text>
</comment>
<dbReference type="EMBL" id="JAMKFB020000025">
    <property type="protein sequence ID" value="KAL0155681.1"/>
    <property type="molecule type" value="Genomic_DNA"/>
</dbReference>
<feature type="non-terminal residue" evidence="1">
    <location>
        <position position="1"/>
    </location>
</feature>
<dbReference type="AlphaFoldDB" id="A0ABD0N384"/>
<dbReference type="Proteomes" id="UP001529510">
    <property type="component" value="Unassembled WGS sequence"/>
</dbReference>
<sequence length="56" mass="5839">VVAPVAGGDTLGDGMLLCIKVVGLLIRNRSSTRKLECAVNAECKVGGKERAAEGRR</sequence>
<gene>
    <name evidence="1" type="ORF">M9458_049944</name>
</gene>